<evidence type="ECO:0000313" key="6">
    <source>
        <dbReference type="Proteomes" id="UP000509383"/>
    </source>
</evidence>
<dbReference type="Proteomes" id="UP000509383">
    <property type="component" value="Chromosome"/>
</dbReference>
<keyword evidence="7" id="KW-1185">Reference proteome</keyword>
<evidence type="ECO:0000313" key="5">
    <source>
        <dbReference type="EMBL" id="GJN51846.1"/>
    </source>
</evidence>
<evidence type="ECO:0000256" key="1">
    <source>
        <dbReference type="ARBA" id="ARBA00022801"/>
    </source>
</evidence>
<keyword evidence="2" id="KW-0732">Signal</keyword>
<dbReference type="PANTHER" id="PTHR48081">
    <property type="entry name" value="AB HYDROLASE SUPERFAMILY PROTEIN C4A8.06C"/>
    <property type="match status" value="1"/>
</dbReference>
<evidence type="ECO:0000259" key="3">
    <source>
        <dbReference type="Pfam" id="PF20434"/>
    </source>
</evidence>
<protein>
    <recommendedName>
        <fullName evidence="3">BD-FAE-like domain-containing protein</fullName>
    </recommendedName>
</protein>
<accession>A0A6J4E217</accession>
<sequence>MKPSRLLFLCAALLGALSLQTASAGLLQERREARQLDEAGIRVQRDVAYGNDERQRFDVYLPKVAPRVPAPVIFMVHGGGWANGDKDNGSVALNKALRWVPQGVVLVSTNYRMLPDTPPLAQADDVARALAQAQQLASGWQADPARFVLMGHSAGAHLVALLDAAPEIAAQQGARPWIGTVALDSAAFNVETVMRGPHLKLYDRAFGDDPATWRAASPTLRLEQAGAPLLAVCSTRRDDACPQARGFAAKGRELGKRVEVMGVDMSHRQINHELGQDNGYTADVERFLRSVGLLRL</sequence>
<organism evidence="4 6">
    <name type="scientific">Pseudomonas tohonis</name>
    <dbReference type="NCBI Taxonomy" id="2725477"/>
    <lineage>
        <taxon>Bacteria</taxon>
        <taxon>Pseudomonadati</taxon>
        <taxon>Pseudomonadota</taxon>
        <taxon>Gammaproteobacteria</taxon>
        <taxon>Pseudomonadales</taxon>
        <taxon>Pseudomonadaceae</taxon>
        <taxon>Pseudomonas</taxon>
    </lineage>
</organism>
<dbReference type="InterPro" id="IPR049492">
    <property type="entry name" value="BD-FAE-like_dom"/>
</dbReference>
<feature type="domain" description="BD-FAE-like" evidence="3">
    <location>
        <begin position="58"/>
        <end position="162"/>
    </location>
</feature>
<dbReference type="SUPFAM" id="SSF53474">
    <property type="entry name" value="alpha/beta-Hydrolases"/>
    <property type="match status" value="1"/>
</dbReference>
<feature type="signal peptide" evidence="2">
    <location>
        <begin position="1"/>
        <end position="24"/>
    </location>
</feature>
<dbReference type="EMBL" id="BQKM01000002">
    <property type="protein sequence ID" value="GJN51846.1"/>
    <property type="molecule type" value="Genomic_DNA"/>
</dbReference>
<dbReference type="RefSeq" id="WP_173174030.1">
    <property type="nucleotide sequence ID" value="NZ_AP023189.1"/>
</dbReference>
<proteinExistence type="predicted"/>
<dbReference type="Gene3D" id="3.40.50.1820">
    <property type="entry name" value="alpha/beta hydrolase"/>
    <property type="match status" value="1"/>
</dbReference>
<dbReference type="PANTHER" id="PTHR48081:SF33">
    <property type="entry name" value="KYNURENINE FORMAMIDASE"/>
    <property type="match status" value="1"/>
</dbReference>
<dbReference type="Proteomes" id="UP001054892">
    <property type="component" value="Unassembled WGS sequence"/>
</dbReference>
<evidence type="ECO:0000256" key="2">
    <source>
        <dbReference type="SAM" id="SignalP"/>
    </source>
</evidence>
<gene>
    <name evidence="4" type="ORF">TUM18999_19930</name>
    <name evidence="5" type="ORF">TUM20286_15980</name>
</gene>
<dbReference type="GO" id="GO:0016787">
    <property type="term" value="F:hydrolase activity"/>
    <property type="evidence" value="ECO:0007669"/>
    <property type="project" value="UniProtKB-KW"/>
</dbReference>
<dbReference type="EMBL" id="AP023189">
    <property type="protein sequence ID" value="BCG23802.1"/>
    <property type="molecule type" value="Genomic_DNA"/>
</dbReference>
<dbReference type="InterPro" id="IPR029058">
    <property type="entry name" value="AB_hydrolase_fold"/>
</dbReference>
<name>A0A6J4E217_9PSED</name>
<reference evidence="4 6" key="1">
    <citation type="submission" date="2020-05" db="EMBL/GenBank/DDBJ databases">
        <title>Characterization of novel class B3 metallo-beta-lactamase from novel Pseudomonas species.</title>
        <authorList>
            <person name="Yamada K."/>
            <person name="Aoki K."/>
            <person name="Ishii Y."/>
        </authorList>
    </citation>
    <scope>NUCLEOTIDE SEQUENCE [LARGE SCALE GENOMIC DNA]</scope>
    <source>
        <strain evidence="4 6">TUM18999</strain>
        <strain evidence="5 7">TUM20286</strain>
    </source>
</reference>
<dbReference type="AlphaFoldDB" id="A0A6J4E217"/>
<dbReference type="KEGG" id="ptw:TUM18999_19930"/>
<evidence type="ECO:0000313" key="7">
    <source>
        <dbReference type="Proteomes" id="UP001054892"/>
    </source>
</evidence>
<dbReference type="Pfam" id="PF20434">
    <property type="entry name" value="BD-FAE"/>
    <property type="match status" value="1"/>
</dbReference>
<feature type="chain" id="PRO_5026917535" description="BD-FAE-like domain-containing protein" evidence="2">
    <location>
        <begin position="25"/>
        <end position="296"/>
    </location>
</feature>
<evidence type="ECO:0000313" key="4">
    <source>
        <dbReference type="EMBL" id="BCG23802.1"/>
    </source>
</evidence>
<keyword evidence="1" id="KW-0378">Hydrolase</keyword>
<dbReference type="InterPro" id="IPR050300">
    <property type="entry name" value="GDXG_lipolytic_enzyme"/>
</dbReference>